<dbReference type="GO" id="GO:0005524">
    <property type="term" value="F:ATP binding"/>
    <property type="evidence" value="ECO:0007669"/>
    <property type="project" value="UniProtKB-KW"/>
</dbReference>
<feature type="transmembrane region" description="Helical" evidence="8">
    <location>
        <begin position="293"/>
        <end position="313"/>
    </location>
</feature>
<evidence type="ECO:0000313" key="11">
    <source>
        <dbReference type="EMBL" id="EMR61999.1"/>
    </source>
</evidence>
<dbReference type="InterPro" id="IPR039421">
    <property type="entry name" value="Type_1_exporter"/>
</dbReference>
<dbReference type="HOGENOM" id="CLU_000604_17_2_1"/>
<evidence type="ECO:0000256" key="6">
    <source>
        <dbReference type="ARBA" id="ARBA00023136"/>
    </source>
</evidence>
<dbReference type="Gene3D" id="3.40.50.300">
    <property type="entry name" value="P-loop containing nucleotide triphosphate hydrolases"/>
    <property type="match status" value="4"/>
</dbReference>
<protein>
    <submittedName>
        <fullName evidence="11">Putative multidrug resistance protein</fullName>
    </submittedName>
</protein>
<dbReference type="GO" id="GO:0016020">
    <property type="term" value="C:membrane"/>
    <property type="evidence" value="ECO:0007669"/>
    <property type="project" value="UniProtKB-SubCell"/>
</dbReference>
<feature type="transmembrane region" description="Helical" evidence="8">
    <location>
        <begin position="643"/>
        <end position="665"/>
    </location>
</feature>
<dbReference type="Gene3D" id="1.20.1560.10">
    <property type="entry name" value="ABC transporter type 1, transmembrane domain"/>
    <property type="match status" value="2"/>
</dbReference>
<dbReference type="InterPro" id="IPR003439">
    <property type="entry name" value="ABC_transporter-like_ATP-bd"/>
</dbReference>
<keyword evidence="3" id="KW-0547">Nucleotide-binding</keyword>
<dbReference type="OMA" id="TFWACLT"/>
<dbReference type="PROSITE" id="PS00211">
    <property type="entry name" value="ABC_TRANSPORTER_1"/>
    <property type="match status" value="1"/>
</dbReference>
<dbReference type="SUPFAM" id="SSF52540">
    <property type="entry name" value="P-loop containing nucleoside triphosphate hydrolases"/>
    <property type="match status" value="3"/>
</dbReference>
<feature type="compositionally biased region" description="Acidic residues" evidence="7">
    <location>
        <begin position="1285"/>
        <end position="1305"/>
    </location>
</feature>
<feature type="transmembrane region" description="Helical" evidence="8">
    <location>
        <begin position="68"/>
        <end position="96"/>
    </location>
</feature>
<dbReference type="SMART" id="SM00382">
    <property type="entry name" value="AAA"/>
    <property type="match status" value="2"/>
</dbReference>
<dbReference type="STRING" id="1287681.M7S7C8"/>
<evidence type="ECO:0000256" key="5">
    <source>
        <dbReference type="ARBA" id="ARBA00022989"/>
    </source>
</evidence>
<dbReference type="FunFam" id="3.40.50.300:FF:001471">
    <property type="entry name" value="P-loop containing nucleoside triphosphate hydrolase protein"/>
    <property type="match status" value="1"/>
</dbReference>
<evidence type="ECO:0000256" key="1">
    <source>
        <dbReference type="ARBA" id="ARBA00004141"/>
    </source>
</evidence>
<dbReference type="Pfam" id="PF00664">
    <property type="entry name" value="ABC_membrane"/>
    <property type="match status" value="3"/>
</dbReference>
<dbReference type="PANTHER" id="PTHR24221:SF503">
    <property type="entry name" value="MITOCHONDRIAL POTASSIUM CHANNEL ATP-BINDING SUBUNIT"/>
    <property type="match status" value="1"/>
</dbReference>
<keyword evidence="5 8" id="KW-1133">Transmembrane helix</keyword>
<keyword evidence="6 8" id="KW-0472">Membrane</keyword>
<dbReference type="InterPro" id="IPR011527">
    <property type="entry name" value="ABC1_TM_dom"/>
</dbReference>
<evidence type="ECO:0000256" key="7">
    <source>
        <dbReference type="SAM" id="MobiDB-lite"/>
    </source>
</evidence>
<sequence>MDETKLAFKHLFAFSTWRHCGILALGLTSALIVSGLKTALAIILGKVFVAITGFGSGKVSGQETFDMISFWCMVIGIAGIAGWLFNFTFMFAWITFGEQQARRIRTKTFSALLKKDMAWFDCQENGVASLLVGIQSQTRDVQMATSIALGSLSMDVATAFGNLVVAFCFSPKLTLILMGTVPVSLLILKVISRNFKHAIQEQKEELSLAAKHTTAAIASVNLVKVFNGIDYETSEYAQSLGRTMKHYLVQARISACQHGYTKLWIEGMFVIGFLYGIVLVNEGVSPGDVLTTFYAALAALQAVEAFLPMYLLLVKGMSAGQELGRIVEEGVQRSNSSPRRLGIHKPHTFAGDIEIQSVTFAYPSNPHSNVLKKASLSFPAGELSFVVGKSGSGKSTLGNLLLKLYEFSSGYIYIDGESLQTFDDTWVRNNITVVQQTSVLFDDAFFMNVALGHPSNPSKVPVEDVVAACDFAMLQSTVSNLPHGLATRIGPHGHDLSGGQKQRVALARARLRNTPVLILDEVTSDLDPLTRNEIMEKIRRWRRGSTTIIITHDVAQIRNGDRVYVMDDGCVVQQGLREHLAADHDDPFARLVALSPTPARKTRADEGWLTDACVPTFSIVFANLLAALYQPDADARLASGRRWSLYLLLVAIVGSLATAAGHYLLDRAGQAWVDALRLRAFGGVLRQPLAWFSTRSHHSHYQHDHDHHHSPISRSPLPTQEHAHSGTLYCNSRFDSNSHSHYHPATRTPNCIVQASLLDRPADEVRQLVSKFGPPLLIATLVAASSIGWALTLSWRLTLVGLASASCFASAAGAHATAAQKAAARSDVAAAGTGAVACGALAPLSRLKVVRALVLERFFIRRYEGSARGTFKVGVKGAVETAALFAVWQAAGWFMMAVAFWYAGVLLRDFGVSDLGYHDDDRRGEGPAANTTMITAGSVLQVVNLLVLGLSASSNMLHSVPGVAAAKAAAAQLLYYAELKVDGGEQKGFDGGDGNHGGDGDTTSNTLIVNPLPIRMNGLSFRYPSNPTVKVLRDITLSIEAGTSTAIVGPSGCGKSTLISLLLGLYMPDQSTSSSSSSSSLLPSPRNRNENDSNTTPTPTPTTSNSNSNSSASSSRPLKTTFYPITPRPRPRPRRQRRPHPSPPLTFANISSHNIDLPSLRAQQSYVPQAPILFPCSIGSNILYGLPSSSPLRTARNLVRAARAAGIHDYVCSLPEGYRTKVGDGGAVALSGGQAQRVCIARALARRPRLLVLDEPTGALDRGGGGGVARFLRELVNGGGGISEIGDEGDDDNDGGDGGDGDADSEPYCALDGYSQSNSDGGRSMTTTMGAAPAVVVVTHDRELMRAADRIVVMDKGRIVEVGGYRELIAKRGRFAELVRD</sequence>
<dbReference type="eggNOG" id="KOG0058">
    <property type="taxonomic scope" value="Eukaryota"/>
</dbReference>
<feature type="region of interest" description="Disordered" evidence="7">
    <location>
        <begin position="987"/>
        <end position="1006"/>
    </location>
</feature>
<feature type="compositionally biased region" description="Polar residues" evidence="7">
    <location>
        <begin position="1314"/>
        <end position="1326"/>
    </location>
</feature>
<feature type="transmembrane region" description="Helical" evidence="8">
    <location>
        <begin position="173"/>
        <end position="191"/>
    </location>
</feature>
<dbReference type="Proteomes" id="UP000012174">
    <property type="component" value="Unassembled WGS sequence"/>
</dbReference>
<feature type="region of interest" description="Disordered" evidence="7">
    <location>
        <begin position="1282"/>
        <end position="1326"/>
    </location>
</feature>
<dbReference type="Pfam" id="PF00005">
    <property type="entry name" value="ABC_tran"/>
    <property type="match status" value="3"/>
</dbReference>
<feature type="compositionally biased region" description="Basic residues" evidence="7">
    <location>
        <begin position="1129"/>
        <end position="1140"/>
    </location>
</feature>
<dbReference type="GO" id="GO:0140359">
    <property type="term" value="F:ABC-type transporter activity"/>
    <property type="evidence" value="ECO:0007669"/>
    <property type="project" value="InterPro"/>
</dbReference>
<feature type="transmembrane region" description="Helical" evidence="8">
    <location>
        <begin position="147"/>
        <end position="167"/>
    </location>
</feature>
<feature type="compositionally biased region" description="Low complexity" evidence="7">
    <location>
        <begin position="1093"/>
        <end position="1115"/>
    </location>
</feature>
<evidence type="ECO:0000313" key="12">
    <source>
        <dbReference type="Proteomes" id="UP000012174"/>
    </source>
</evidence>
<evidence type="ECO:0000256" key="2">
    <source>
        <dbReference type="ARBA" id="ARBA00022692"/>
    </source>
</evidence>
<keyword evidence="2 8" id="KW-0812">Transmembrane</keyword>
<dbReference type="CDD" id="cd18577">
    <property type="entry name" value="ABC_6TM_Pgp_ABCB1_D1_like"/>
    <property type="match status" value="1"/>
</dbReference>
<dbReference type="InterPro" id="IPR003593">
    <property type="entry name" value="AAA+_ATPase"/>
</dbReference>
<evidence type="ECO:0000256" key="8">
    <source>
        <dbReference type="SAM" id="Phobius"/>
    </source>
</evidence>
<feature type="region of interest" description="Disordered" evidence="7">
    <location>
        <begin position="1069"/>
        <end position="1149"/>
    </location>
</feature>
<feature type="domain" description="ABC transmembrane type-1" evidence="10">
    <location>
        <begin position="609"/>
        <end position="965"/>
    </location>
</feature>
<dbReference type="EMBL" id="KB707516">
    <property type="protein sequence ID" value="EMR61999.1"/>
    <property type="molecule type" value="Genomic_DNA"/>
</dbReference>
<accession>M7S7C8</accession>
<dbReference type="InterPro" id="IPR017871">
    <property type="entry name" value="ABC_transporter-like_CS"/>
</dbReference>
<dbReference type="OrthoDB" id="6500128at2759"/>
<feature type="compositionally biased region" description="Low complexity" evidence="7">
    <location>
        <begin position="1071"/>
        <end position="1085"/>
    </location>
</feature>
<feature type="transmembrane region" description="Helical" evidence="8">
    <location>
        <begin position="886"/>
        <end position="907"/>
    </location>
</feature>
<evidence type="ECO:0000259" key="10">
    <source>
        <dbReference type="PROSITE" id="PS50929"/>
    </source>
</evidence>
<evidence type="ECO:0000259" key="9">
    <source>
        <dbReference type="PROSITE" id="PS50893"/>
    </source>
</evidence>
<evidence type="ECO:0000256" key="4">
    <source>
        <dbReference type="ARBA" id="ARBA00022840"/>
    </source>
</evidence>
<keyword evidence="12" id="KW-1185">Reference proteome</keyword>
<proteinExistence type="predicted"/>
<feature type="transmembrane region" description="Helical" evidence="8">
    <location>
        <begin position="776"/>
        <end position="795"/>
    </location>
</feature>
<evidence type="ECO:0000256" key="3">
    <source>
        <dbReference type="ARBA" id="ARBA00022741"/>
    </source>
</evidence>
<dbReference type="InterPro" id="IPR036640">
    <property type="entry name" value="ABC1_TM_sf"/>
</dbReference>
<dbReference type="PROSITE" id="PS50893">
    <property type="entry name" value="ABC_TRANSPORTER_2"/>
    <property type="match status" value="2"/>
</dbReference>
<feature type="region of interest" description="Disordered" evidence="7">
    <location>
        <begin position="702"/>
        <end position="724"/>
    </location>
</feature>
<feature type="domain" description="ABC transporter" evidence="9">
    <location>
        <begin position="353"/>
        <end position="593"/>
    </location>
</feature>
<feature type="domain" description="ABC transmembrane type-1" evidence="10">
    <location>
        <begin position="24"/>
        <end position="315"/>
    </location>
</feature>
<dbReference type="InterPro" id="IPR027417">
    <property type="entry name" value="P-loop_NTPase"/>
</dbReference>
<keyword evidence="4" id="KW-0067">ATP-binding</keyword>
<dbReference type="PROSITE" id="PS50929">
    <property type="entry name" value="ABC_TM1F"/>
    <property type="match status" value="2"/>
</dbReference>
<dbReference type="eggNOG" id="KOG0055">
    <property type="taxonomic scope" value="Eukaryota"/>
</dbReference>
<dbReference type="PANTHER" id="PTHR24221">
    <property type="entry name" value="ATP-BINDING CASSETTE SUB-FAMILY B"/>
    <property type="match status" value="1"/>
</dbReference>
<reference evidence="12" key="1">
    <citation type="journal article" date="2013" name="Genome Announc.">
        <title>Draft genome sequence of the grapevine dieback fungus Eutypa lata UCR-EL1.</title>
        <authorList>
            <person name="Blanco-Ulate B."/>
            <person name="Rolshausen P.E."/>
            <person name="Cantu D."/>
        </authorList>
    </citation>
    <scope>NUCLEOTIDE SEQUENCE [LARGE SCALE GENOMIC DNA]</scope>
    <source>
        <strain evidence="12">UCR-EL1</strain>
    </source>
</reference>
<dbReference type="GO" id="GO:0016887">
    <property type="term" value="F:ATP hydrolysis activity"/>
    <property type="evidence" value="ECO:0007669"/>
    <property type="project" value="InterPro"/>
</dbReference>
<organism evidence="11 12">
    <name type="scientific">Eutypa lata (strain UCR-EL1)</name>
    <name type="common">Grapevine dieback disease fungus</name>
    <name type="synonym">Eutypa armeniacae</name>
    <dbReference type="NCBI Taxonomy" id="1287681"/>
    <lineage>
        <taxon>Eukaryota</taxon>
        <taxon>Fungi</taxon>
        <taxon>Dikarya</taxon>
        <taxon>Ascomycota</taxon>
        <taxon>Pezizomycotina</taxon>
        <taxon>Sordariomycetes</taxon>
        <taxon>Xylariomycetidae</taxon>
        <taxon>Xylariales</taxon>
        <taxon>Diatrypaceae</taxon>
        <taxon>Eutypa</taxon>
    </lineage>
</organism>
<comment type="subcellular location">
    <subcellularLocation>
        <location evidence="1">Membrane</location>
        <topology evidence="1">Multi-pass membrane protein</topology>
    </subcellularLocation>
</comment>
<feature type="transmembrane region" description="Helical" evidence="8">
    <location>
        <begin position="263"/>
        <end position="281"/>
    </location>
</feature>
<feature type="transmembrane region" description="Helical" evidence="8">
    <location>
        <begin position="21"/>
        <end position="48"/>
    </location>
</feature>
<feature type="domain" description="ABC transporter" evidence="9">
    <location>
        <begin position="1014"/>
        <end position="1381"/>
    </location>
</feature>
<dbReference type="SUPFAM" id="SSF90123">
    <property type="entry name" value="ABC transporter transmembrane region"/>
    <property type="match status" value="3"/>
</dbReference>
<gene>
    <name evidence="11" type="ORF">UCREL1_11097</name>
</gene>
<name>M7S7C8_EUTLA</name>
<dbReference type="KEGG" id="ela:UCREL1_11097"/>